<evidence type="ECO:0000313" key="7">
    <source>
        <dbReference type="Proteomes" id="UP001214170"/>
    </source>
</evidence>
<dbReference type="Gene3D" id="1.10.10.60">
    <property type="entry name" value="Homeodomain-like"/>
    <property type="match status" value="2"/>
</dbReference>
<sequence length="330" mass="36754">MSQSNPEPAWHTAGVPQLHFGFLLLPKFSMIAFSGAVEVLRMANYVSRRELYRWSVMTLDGAAVEASNHLLIGPLAPSGREDGWDAVFVCGGIQVQDHVTGSVVRLLQGLARQGVALGGICTGSYALVKAGLMAGYRCAMHWENLYAVREEFPSVELTEELFAIDRDRLTSSGGTAPIDLMLGITAERFGMALADGVSEQFGLDRIRASTEPQHIPMVARVGFNREELVNVAQLMEAHIEDPLTFKQIAGQIGLSQRQLQRMFKYYLGMSPMRYYLWLRLLRARELLLQTRMTIMGVTVACGFQSPCHFSKAYRARFGRSPSSERRFVRG</sequence>
<evidence type="ECO:0000256" key="2">
    <source>
        <dbReference type="ARBA" id="ARBA00023125"/>
    </source>
</evidence>
<dbReference type="SUPFAM" id="SSF46689">
    <property type="entry name" value="Homeodomain-like"/>
    <property type="match status" value="2"/>
</dbReference>
<dbReference type="SUPFAM" id="SSF52317">
    <property type="entry name" value="Class I glutamine amidotransferase-like"/>
    <property type="match status" value="1"/>
</dbReference>
<feature type="domain" description="HTH araC/xylS-type" evidence="5">
    <location>
        <begin position="229"/>
        <end position="327"/>
    </location>
</feature>
<accession>A0ABY8GRW8</accession>
<evidence type="ECO:0000256" key="3">
    <source>
        <dbReference type="ARBA" id="ARBA00023163"/>
    </source>
</evidence>
<dbReference type="InterPro" id="IPR002818">
    <property type="entry name" value="DJ-1/PfpI"/>
</dbReference>
<dbReference type="PANTHER" id="PTHR43130:SF3">
    <property type="entry name" value="HTH-TYPE TRANSCRIPTIONAL REGULATOR RV1931C"/>
    <property type="match status" value="1"/>
</dbReference>
<keyword evidence="7" id="KW-1185">Reference proteome</keyword>
<keyword evidence="4" id="KW-0472">Membrane</keyword>
<dbReference type="Pfam" id="PF12833">
    <property type="entry name" value="HTH_18"/>
    <property type="match status" value="1"/>
</dbReference>
<keyword evidence="3" id="KW-0804">Transcription</keyword>
<reference evidence="6 7" key="1">
    <citation type="submission" date="2023-03" db="EMBL/GenBank/DDBJ databases">
        <title>Achromobacter spanius LIG8.</title>
        <authorList>
            <person name="Shrestha S."/>
        </authorList>
    </citation>
    <scope>NUCLEOTIDE SEQUENCE [LARGE SCALE GENOMIC DNA]</scope>
    <source>
        <strain evidence="6 7">LIG8</strain>
    </source>
</reference>
<proteinExistence type="predicted"/>
<dbReference type="Proteomes" id="UP001214170">
    <property type="component" value="Chromosome"/>
</dbReference>
<dbReference type="InterPro" id="IPR029062">
    <property type="entry name" value="Class_I_gatase-like"/>
</dbReference>
<evidence type="ECO:0000259" key="5">
    <source>
        <dbReference type="PROSITE" id="PS01124"/>
    </source>
</evidence>
<dbReference type="InterPro" id="IPR009057">
    <property type="entry name" value="Homeodomain-like_sf"/>
</dbReference>
<keyword evidence="2" id="KW-0238">DNA-binding</keyword>
<gene>
    <name evidence="6" type="ORF">P8T11_25305</name>
</gene>
<keyword evidence="1" id="KW-0805">Transcription regulation</keyword>
<dbReference type="CDD" id="cd03136">
    <property type="entry name" value="GATase1_AraC_ArgR_like"/>
    <property type="match status" value="1"/>
</dbReference>
<dbReference type="PROSITE" id="PS00041">
    <property type="entry name" value="HTH_ARAC_FAMILY_1"/>
    <property type="match status" value="1"/>
</dbReference>
<dbReference type="PANTHER" id="PTHR43130">
    <property type="entry name" value="ARAC-FAMILY TRANSCRIPTIONAL REGULATOR"/>
    <property type="match status" value="1"/>
</dbReference>
<dbReference type="SMART" id="SM00342">
    <property type="entry name" value="HTH_ARAC"/>
    <property type="match status" value="1"/>
</dbReference>
<feature type="transmembrane region" description="Helical" evidence="4">
    <location>
        <begin position="20"/>
        <end position="40"/>
    </location>
</feature>
<evidence type="ECO:0000313" key="6">
    <source>
        <dbReference type="EMBL" id="WFP07588.1"/>
    </source>
</evidence>
<organism evidence="6 7">
    <name type="scientific">Achromobacter spanius</name>
    <dbReference type="NCBI Taxonomy" id="217203"/>
    <lineage>
        <taxon>Bacteria</taxon>
        <taxon>Pseudomonadati</taxon>
        <taxon>Pseudomonadota</taxon>
        <taxon>Betaproteobacteria</taxon>
        <taxon>Burkholderiales</taxon>
        <taxon>Alcaligenaceae</taxon>
        <taxon>Achromobacter</taxon>
    </lineage>
</organism>
<dbReference type="InterPro" id="IPR052158">
    <property type="entry name" value="INH-QAR"/>
</dbReference>
<dbReference type="RefSeq" id="WP_268079482.1">
    <property type="nucleotide sequence ID" value="NZ_CP106885.1"/>
</dbReference>
<dbReference type="EMBL" id="CP121261">
    <property type="protein sequence ID" value="WFP07588.1"/>
    <property type="molecule type" value="Genomic_DNA"/>
</dbReference>
<evidence type="ECO:0000256" key="4">
    <source>
        <dbReference type="SAM" id="Phobius"/>
    </source>
</evidence>
<keyword evidence="4" id="KW-0812">Transmembrane</keyword>
<evidence type="ECO:0000256" key="1">
    <source>
        <dbReference type="ARBA" id="ARBA00023015"/>
    </source>
</evidence>
<name>A0ABY8GRW8_9BURK</name>
<protein>
    <submittedName>
        <fullName evidence="6">GlxA family transcriptional regulator</fullName>
    </submittedName>
</protein>
<dbReference type="PROSITE" id="PS01124">
    <property type="entry name" value="HTH_ARAC_FAMILY_2"/>
    <property type="match status" value="1"/>
</dbReference>
<keyword evidence="4" id="KW-1133">Transmembrane helix</keyword>
<dbReference type="InterPro" id="IPR018062">
    <property type="entry name" value="HTH_AraC-typ_CS"/>
</dbReference>
<dbReference type="Pfam" id="PF01965">
    <property type="entry name" value="DJ-1_PfpI"/>
    <property type="match status" value="1"/>
</dbReference>
<dbReference type="Gene3D" id="3.40.50.880">
    <property type="match status" value="1"/>
</dbReference>
<dbReference type="InterPro" id="IPR018060">
    <property type="entry name" value="HTH_AraC"/>
</dbReference>